<evidence type="ECO:0000313" key="2">
    <source>
        <dbReference type="EMBL" id="MFK2873939.1"/>
    </source>
</evidence>
<dbReference type="RefSeq" id="WP_284400972.1">
    <property type="nucleotide sequence ID" value="NZ_BSNQ01000009.1"/>
</dbReference>
<comment type="caution">
    <text evidence="2">The sequence shown here is derived from an EMBL/GenBank/DDBJ whole genome shotgun (WGS) entry which is preliminary data.</text>
</comment>
<sequence>MKKLILLIALATLAIPAFGQEGWKDQGGHLTQNTESRNSVDEFGGWLVVTSDADWNAKWQTPSDTVPHFTEAKTVARGKEIFVLILFANPLLDSNGGANVTCDLDVTRPDGTSSIHQVGAVCFQGKIKEAPTHLFLSTPVIGFRGDPDDPSGKWVVRVTLKDNVRGAVVPLQSSFVLN</sequence>
<feature type="signal peptide" evidence="1">
    <location>
        <begin position="1"/>
        <end position="19"/>
    </location>
</feature>
<name>A0ABW8IVF8_9GAMM</name>
<keyword evidence="1" id="KW-0732">Signal</keyword>
<keyword evidence="3" id="KW-1185">Reference proteome</keyword>
<reference evidence="2 3" key="1">
    <citation type="submission" date="2020-10" db="EMBL/GenBank/DDBJ databases">
        <title>Phylogeny of dyella-like bacteria.</title>
        <authorList>
            <person name="Fu J."/>
        </authorList>
    </citation>
    <scope>NUCLEOTIDE SEQUENCE [LARGE SCALE GENOMIC DNA]</scope>
    <source>
        <strain evidence="2 3">DHOB07</strain>
    </source>
</reference>
<gene>
    <name evidence="2" type="ORF">ISP13_10385</name>
</gene>
<accession>A0ABW8IVF8</accession>
<proteinExistence type="predicted"/>
<feature type="chain" id="PRO_5046677578" evidence="1">
    <location>
        <begin position="20"/>
        <end position="178"/>
    </location>
</feature>
<protein>
    <submittedName>
        <fullName evidence="2">Uncharacterized protein</fullName>
    </submittedName>
</protein>
<dbReference type="EMBL" id="JADIKG010000012">
    <property type="protein sequence ID" value="MFK2873939.1"/>
    <property type="molecule type" value="Genomic_DNA"/>
</dbReference>
<evidence type="ECO:0000256" key="1">
    <source>
        <dbReference type="SAM" id="SignalP"/>
    </source>
</evidence>
<dbReference type="Proteomes" id="UP001620405">
    <property type="component" value="Unassembled WGS sequence"/>
</dbReference>
<organism evidence="2 3">
    <name type="scientific">Dyella lipolytica</name>
    <dbReference type="NCBI Taxonomy" id="1867835"/>
    <lineage>
        <taxon>Bacteria</taxon>
        <taxon>Pseudomonadati</taxon>
        <taxon>Pseudomonadota</taxon>
        <taxon>Gammaproteobacteria</taxon>
        <taxon>Lysobacterales</taxon>
        <taxon>Rhodanobacteraceae</taxon>
        <taxon>Dyella</taxon>
    </lineage>
</organism>
<evidence type="ECO:0000313" key="3">
    <source>
        <dbReference type="Proteomes" id="UP001620405"/>
    </source>
</evidence>